<feature type="region of interest" description="Disordered" evidence="5">
    <location>
        <begin position="1"/>
        <end position="52"/>
    </location>
</feature>
<organism evidence="7">
    <name type="scientific">Oryza glumipatula</name>
    <dbReference type="NCBI Taxonomy" id="40148"/>
    <lineage>
        <taxon>Eukaryota</taxon>
        <taxon>Viridiplantae</taxon>
        <taxon>Streptophyta</taxon>
        <taxon>Embryophyta</taxon>
        <taxon>Tracheophyta</taxon>
        <taxon>Spermatophyta</taxon>
        <taxon>Magnoliopsida</taxon>
        <taxon>Liliopsida</taxon>
        <taxon>Poales</taxon>
        <taxon>Poaceae</taxon>
        <taxon>BOP clade</taxon>
        <taxon>Oryzoideae</taxon>
        <taxon>Oryzeae</taxon>
        <taxon>Oryzinae</taxon>
        <taxon>Oryza</taxon>
    </lineage>
</organism>
<feature type="compositionally biased region" description="Gly residues" evidence="5">
    <location>
        <begin position="29"/>
        <end position="40"/>
    </location>
</feature>
<protein>
    <recommendedName>
        <fullName evidence="6">Sec39 domain-containing protein</fullName>
    </recommendedName>
</protein>
<reference evidence="7" key="1">
    <citation type="submission" date="2015-04" db="UniProtKB">
        <authorList>
            <consortium name="EnsemblPlants"/>
        </authorList>
    </citation>
    <scope>IDENTIFICATION</scope>
</reference>
<dbReference type="STRING" id="40148.A0A0E0BQP5"/>
<dbReference type="GO" id="GO:0006890">
    <property type="term" value="P:retrograde vesicle-mediated transport, Golgi to endoplasmic reticulum"/>
    <property type="evidence" value="ECO:0007669"/>
    <property type="project" value="InterPro"/>
</dbReference>
<feature type="compositionally biased region" description="Basic and acidic residues" evidence="5">
    <location>
        <begin position="2461"/>
        <end position="2474"/>
    </location>
</feature>
<comment type="subcellular location">
    <subcellularLocation>
        <location evidence="1">Endoplasmic reticulum</location>
    </subcellularLocation>
</comment>
<evidence type="ECO:0000259" key="6">
    <source>
        <dbReference type="Pfam" id="PF08314"/>
    </source>
</evidence>
<dbReference type="GO" id="GO:0015031">
    <property type="term" value="P:protein transport"/>
    <property type="evidence" value="ECO:0007669"/>
    <property type="project" value="UniProtKB-KW"/>
</dbReference>
<dbReference type="InterPro" id="IPR015943">
    <property type="entry name" value="WD40/YVTN_repeat-like_dom_sf"/>
</dbReference>
<dbReference type="Gene3D" id="2.130.10.10">
    <property type="entry name" value="YVTN repeat-like/Quinoprotein amine dehydrogenase"/>
    <property type="match status" value="1"/>
</dbReference>
<evidence type="ECO:0000256" key="4">
    <source>
        <dbReference type="ARBA" id="ARBA00022927"/>
    </source>
</evidence>
<reference evidence="7" key="2">
    <citation type="submission" date="2018-05" db="EMBL/GenBank/DDBJ databases">
        <title>OgluRS3 (Oryza glumaepatula Reference Sequence Version 3).</title>
        <authorList>
            <person name="Zhang J."/>
            <person name="Kudrna D."/>
            <person name="Lee S."/>
            <person name="Talag J."/>
            <person name="Welchert J."/>
            <person name="Wing R.A."/>
        </authorList>
    </citation>
    <scope>NUCLEOTIDE SEQUENCE [LARGE SCALE GENOMIC DNA]</scope>
</reference>
<dbReference type="EnsemblPlants" id="OGLUM12G08060.1">
    <property type="protein sequence ID" value="OGLUM12G08060.1"/>
    <property type="gene ID" value="OGLUM12G08060"/>
</dbReference>
<evidence type="ECO:0000256" key="1">
    <source>
        <dbReference type="ARBA" id="ARBA00004240"/>
    </source>
</evidence>
<dbReference type="PANTHER" id="PTHR15922">
    <property type="entry name" value="NEUROBLASTOMA-AMPLIFIED SEQUENCE"/>
    <property type="match status" value="1"/>
</dbReference>
<dbReference type="Proteomes" id="UP000026961">
    <property type="component" value="Chromosome 12"/>
</dbReference>
<dbReference type="PANTHER" id="PTHR15922:SF2">
    <property type="entry name" value="NBAS SUBUNIT OF NRZ TETHERING COMPLEX"/>
    <property type="match status" value="1"/>
</dbReference>
<dbReference type="GO" id="GO:0000149">
    <property type="term" value="F:SNARE binding"/>
    <property type="evidence" value="ECO:0007669"/>
    <property type="project" value="TreeGrafter"/>
</dbReference>
<evidence type="ECO:0000313" key="8">
    <source>
        <dbReference type="Proteomes" id="UP000026961"/>
    </source>
</evidence>
<evidence type="ECO:0000256" key="2">
    <source>
        <dbReference type="ARBA" id="ARBA00022448"/>
    </source>
</evidence>
<sequence length="2766" mass="308889">MAAGERWATSSRPRATVDGGDMHGRRRAFGGGGGGRGSVPGFGRPAAKSEAPALNLADGGATTTASAAEPDNREAVAFACRLARNDSAIRLTVIPTTSVVDHIGIYDNDGGGGEEEVLSIVAHDDDPDNSRGLVPGDNLTAQQEYEVTSSLLSRHGAGEDPRPPPHATSTSAGAAAPCDAYLVLRSSSLYASVISISNLLNVTAAAVIESNAVDLVAADPLVLVPVVGDLLPTRWLAYLRGEKKFGRWPGPSQPIFIPVVTSHREEEKKKEKKKRGGDSSNPRLEQELPTPGEISGCEARSGGGRWSAVAAAGMAGEDEALYEIRRLASGSHEIPREGEITGTSGAAGGVLSYLSLQGVSKLKERWTRNSALGWSKKRSRINAALLFVSRNADYVGVAVGNRITVLRKGDGYASPCGVYTNNDRMAFFTNGAWLEAQGILGVVDDLNTLHLIKENGEALTRRTSNQLKLSYPIVNIVVHDGSSSERPGFYIFTSDGMVHKFDYMQDHEANLQKVAILIQDAVSAKTPQLPHSVSCVDYHQDHSLVVLVGNPNAFLSSNGSSGACFLYVLHFNGNLEFSLSFPSLQLEGTFFPPKDQATFASSAKVRISPQSKHIATLDLNGSVNIFVLANDKRSASLHPPRNGTQLSDVKDISWWTDNILMVVKEKGSINMYSISGNRVVSEDGHVLSTPQLEKARAVEGYTFILQSSRYEGNTTFEEVDSNSMPNLQNVSRNNQRSEMDKIIWSLISFSKITVPEKYSILIRGNRYKEALDFACKHNLDKDEVLKAQWLSSDGDVHDIDTYLANIKDQVFVLSECLNKVGPTEIALKALLSFGLRITDRFKFSKLDNSIDTSAWDSRIIRLRLLRYNDLLETFLGINMGRFSAVEYRKFRLMPLVETAVALAESGKIGALNLLFKRHPYTISFDILHILSAIPETVSVQSYSQLLPGKSPPSVVILRDGDWVECEQMASFINTCSDQLEKNGEFKTELLLKHSAGFSWPSIAELYEWYKSRARDIDCLSGQLENCLAMIELGCQKGIVELEPFFDDIKCLYEVVYSDELSEFIMNLAMWEDLPNYEKFKIILKGAKEGTVVQRLEEKAIPFMKKRSHLICLSNEEKHRESYLIRWLKEVASQNELSICLAVFENGCGDSPIHGLFKDIAEMIETAVHCIYLCSATNQWNTMSSILSKLHHKMKREKSMLASEEDYNFKDAKQALGTCVVSFDDMQYVCTRILSGLSSPGDSYSHDSINYQLDNIKSLDMLEKKLKVAEGHVEVGRLFAYYQVPKPIHFFLSTHLDEKNAKQIIRLLLSKFGRRQPVRSDNEWANMWRDLKHFQEKAFPFLDSEFMLVEFIRGLLKAGKFSLARNYLGGTSAVSLSIEKAENLVVQAAREYFFSASTLSCNEIWKARECLNLLPNSISVQAETDIIDALTVRLPYLGVTILPVQFRQIKDPMEIIRMVITSQTGAYLHFEEITDVAKLLGLKNEEEIAAVEEAIAREAVVNGDLQLAFDICLTLTKKGHGAVWDLCAAIARGPQLDNLDTSTRGKLLGFSLSHCDEESVGELLNAWKELDVHDKFEQLMISTGTNPPNFSTDGSSITPLPVQSVQDILDLREDISDDRGIDHVGIVKQMLSKVCTDLSNEDAYRWESSLAESRKLLSFSALELPWLLKLSNDEEHDGKKQSLKTDHPIRRYQFSTKVKAINCIIHWLAVSGFSPNDDLVMSLAKSVIEPPVDEEDYVLGCSILLNLMDPFNGVKIIEEELKKRECFQEISSIMNLGMTYSSLNSLKKECSTPEQRRNLLLEKFHEKFTSVESDELDQIDEANATFWREWKAKLEEERRLADQAMMLKQVLPDVDTSRFLSGDVNYIKNVLFSFIDSVKLEKKHILKEAVKIAETYGLRRTEVLLRFLGCALLSESWDNNDILSEISEFRDDIVNSAKGVIDMIHSDVYPEINGYNKQRLSYIYDILSACHSYLKRSSEIELTYPEHVHTHKFEPFQYYKVLAEECKKVSFIDGLNYKNIAGLDNLNFEHFNEEVCKNIHASTVRALADMVQALVSMYVDVLAKGLISRQGVYKHYVLGLLASLEGRTEARSDNIDSEKLQAVLSEIELNYDSCKEYIQVLPATDISCIIIRYCMLCFPCDLTRNHPQEPSWKKPLDVLVMLWIKLIDDIPVESMDACPYGRAEYLDSNRLSHCMRVFRQLLVDDKITVCRGWDAISMYVKIGLGDEIPMEISYFCRSMILSACAFESVAQVYHGGQEQLENESVDPSNPLDLLELYSATLDDCLSDLIKSPSESQILLHKLLSSLSRSTEKHAGTLEMIRSGVWGKLISFSENMQLDSQLRVYALQLMQCITGRNLKSLPNELVSQVEPWELWYEPGTGSSVADDNNSPSSSITGTLVALRSTQMITTVLPNANITPDNLGTLDSAVSCFLHLSESASSVETIAVMEAVLEEWEQLFSSKEEYVPPQESPKETNDWSDDWDDGWEALPEELESPTKKHGRTSLSVDPLHTCWMEIIRKLVELGEPHKVIELLDRASSRNSMLIEDDEANRLLELISAMEPLMALKIMLLLPYETTRLRCLQMVEAKMREGTVSTSSNADDHELLALVLSSGVLQRIVTEVEYSKLFSHICHLVGHLARSSQNDLLVKWNDEANAPGTSKTNKSLLFARVLFPSFISELVLRGQYLLAGFVISRWMHTHPSLGLMDVAEASVRRYLNGQIVQAQQLGGTDVFLTDNELSVSHALSTLRSNLVSLVQAALATLPNQDL</sequence>
<feature type="region of interest" description="Disordered" evidence="5">
    <location>
        <begin position="256"/>
        <end position="301"/>
    </location>
</feature>
<keyword evidence="8" id="KW-1185">Reference proteome</keyword>
<evidence type="ECO:0000256" key="3">
    <source>
        <dbReference type="ARBA" id="ARBA00022824"/>
    </source>
</evidence>
<keyword evidence="4" id="KW-0653">Protein transport</keyword>
<feature type="domain" description="Sec39" evidence="6">
    <location>
        <begin position="898"/>
        <end position="1531"/>
    </location>
</feature>
<dbReference type="InterPro" id="IPR013244">
    <property type="entry name" value="Sec39_domain"/>
</dbReference>
<keyword evidence="3" id="KW-0256">Endoplasmic reticulum</keyword>
<dbReference type="GO" id="GO:0070939">
    <property type="term" value="C:Dsl1/NZR complex"/>
    <property type="evidence" value="ECO:0007669"/>
    <property type="project" value="TreeGrafter"/>
</dbReference>
<accession>A0A0E0BQP5</accession>
<dbReference type="InterPro" id="IPR036322">
    <property type="entry name" value="WD40_repeat_dom_sf"/>
</dbReference>
<dbReference type="eggNOG" id="KOG1797">
    <property type="taxonomic scope" value="Eukaryota"/>
</dbReference>
<evidence type="ECO:0000256" key="5">
    <source>
        <dbReference type="SAM" id="MobiDB-lite"/>
    </source>
</evidence>
<dbReference type="Pfam" id="PF08314">
    <property type="entry name" value="Sec39"/>
    <property type="match status" value="1"/>
</dbReference>
<dbReference type="SUPFAM" id="SSF50978">
    <property type="entry name" value="WD40 repeat-like"/>
    <property type="match status" value="1"/>
</dbReference>
<feature type="region of interest" description="Disordered" evidence="5">
    <location>
        <begin position="149"/>
        <end position="173"/>
    </location>
</feature>
<dbReference type="Gramene" id="OGLUM12G08060.1">
    <property type="protein sequence ID" value="OGLUM12G08060.1"/>
    <property type="gene ID" value="OGLUM12G08060"/>
</dbReference>
<dbReference type="HOGENOM" id="CLU_001017_0_0_1"/>
<feature type="region of interest" description="Disordered" evidence="5">
    <location>
        <begin position="2461"/>
        <end position="2483"/>
    </location>
</feature>
<name>A0A0E0BQP5_9ORYZ</name>
<keyword evidence="2" id="KW-0813">Transport</keyword>
<proteinExistence type="predicted"/>
<evidence type="ECO:0000313" key="7">
    <source>
        <dbReference type="EnsemblPlants" id="OGLUM12G08060.1"/>
    </source>
</evidence>